<dbReference type="GeneID" id="92357154"/>
<proteinExistence type="predicted"/>
<evidence type="ECO:0000259" key="6">
    <source>
        <dbReference type="PROSITE" id="PS50172"/>
    </source>
</evidence>
<gene>
    <name evidence="7" type="ORF">LSCM4_01157</name>
</gene>
<dbReference type="SUPFAM" id="SSF52113">
    <property type="entry name" value="BRCT domain"/>
    <property type="match status" value="1"/>
</dbReference>
<name>A0A836KJK6_9TRYP</name>
<reference evidence="8" key="2">
    <citation type="journal article" date="2021" name="Sci. Data">
        <title>Chromosome-scale genome sequencing, assembly and annotation of six genomes from subfamily Leishmaniinae.</title>
        <authorList>
            <person name="Almutairi H."/>
            <person name="Urbaniak M.D."/>
            <person name="Bates M.D."/>
            <person name="Jariyapan N."/>
            <person name="Kwakye-Nuako G."/>
            <person name="Thomaz Soccol V."/>
            <person name="Al-Salem W.S."/>
            <person name="Dillon R.J."/>
            <person name="Bates P.A."/>
            <person name="Gatherer D."/>
        </authorList>
    </citation>
    <scope>NUCLEOTIDE SEQUENCE [LARGE SCALE GENOMIC DNA]</scope>
</reference>
<dbReference type="SUPFAM" id="SSF49879">
    <property type="entry name" value="SMAD/FHA domain"/>
    <property type="match status" value="1"/>
</dbReference>
<dbReference type="SMR" id="A0A836KJK6"/>
<dbReference type="Gene3D" id="2.60.200.20">
    <property type="match status" value="1"/>
</dbReference>
<dbReference type="InterPro" id="IPR001357">
    <property type="entry name" value="BRCT_dom"/>
</dbReference>
<sequence>MSTVAYALVAQEKQYPLQVGKNVIGRSSVPVEGVSFINLESPLSAISRMQAFLDIGANGDAWISDCNSTNGTFVSIRPGPGMRLEANRYYQLSPGCRIVFGDVACTFESLSEAPPTQESPARSLTSPSRSTRKTESLGAVGAFVESAAKTTPARQPPKQTTAHRRDLPYLDEGDSLSLVPTAPSARTATTKKTRRRNLPGPTTPPQPLKLSKVESVTPSSAPEMKVAPTAKGTPVAPSLAIGLNVCLTGMDSEEREAIAKRVRQLKGHLVDDITKANLLVVATPPVRTPKFIAAVARSIPVVSVAYICNDRDKLDDARHHIVGLKTDQHTYTAAELRKVIYRKDASPLLQGITFNIAALSSKTKKVAAEIIASSGGDVVRAKKGGGIVLTDAQLDRLYDSILRGKVSHAL</sequence>
<evidence type="ECO:0000313" key="7">
    <source>
        <dbReference type="EMBL" id="KAG5468068.1"/>
    </source>
</evidence>
<dbReference type="InterPro" id="IPR008984">
    <property type="entry name" value="SMAD_FHA_dom_sf"/>
</dbReference>
<feature type="compositionally biased region" description="Polar residues" evidence="4">
    <location>
        <begin position="148"/>
        <end position="160"/>
    </location>
</feature>
<evidence type="ECO:0008006" key="9">
    <source>
        <dbReference type="Google" id="ProtNLM"/>
    </source>
</evidence>
<dbReference type="GO" id="GO:0005694">
    <property type="term" value="C:chromosome"/>
    <property type="evidence" value="ECO:0007669"/>
    <property type="project" value="UniProtKB-SubCell"/>
</dbReference>
<feature type="region of interest" description="Disordered" evidence="4">
    <location>
        <begin position="111"/>
        <end position="215"/>
    </location>
</feature>
<evidence type="ECO:0000256" key="2">
    <source>
        <dbReference type="ARBA" id="ARBA00022454"/>
    </source>
</evidence>
<dbReference type="AlphaFoldDB" id="A0A836KJK6"/>
<comment type="subcellular location">
    <subcellularLocation>
        <location evidence="1">Chromosome</location>
    </subcellularLocation>
</comment>
<dbReference type="Proteomes" id="UP000674143">
    <property type="component" value="Unassembled WGS sequence"/>
</dbReference>
<feature type="domain" description="BRCT" evidence="6">
    <location>
        <begin position="235"/>
        <end position="307"/>
    </location>
</feature>
<dbReference type="InterPro" id="IPR000253">
    <property type="entry name" value="FHA_dom"/>
</dbReference>
<accession>A0A836KJK6</accession>
<evidence type="ECO:0000256" key="1">
    <source>
        <dbReference type="ARBA" id="ARBA00004286"/>
    </source>
</evidence>
<reference evidence="8" key="1">
    <citation type="journal article" date="2021" name="Microbiol. Resour. Announc.">
        <title>LGAAP: Leishmaniinae Genome Assembly and Annotation Pipeline.</title>
        <authorList>
            <person name="Almutairi H."/>
            <person name="Urbaniak M.D."/>
            <person name="Bates M.D."/>
            <person name="Jariyapan N."/>
            <person name="Kwakye-Nuako G."/>
            <person name="Thomaz-Soccol V."/>
            <person name="Al-Salem W.S."/>
            <person name="Dillon R.J."/>
            <person name="Bates P.A."/>
            <person name="Gatherer D."/>
        </authorList>
    </citation>
    <scope>NUCLEOTIDE SEQUENCE [LARGE SCALE GENOMIC DNA]</scope>
</reference>
<dbReference type="Pfam" id="PF00533">
    <property type="entry name" value="BRCT"/>
    <property type="match status" value="1"/>
</dbReference>
<dbReference type="SMART" id="SM00240">
    <property type="entry name" value="FHA"/>
    <property type="match status" value="1"/>
</dbReference>
<dbReference type="PROSITE" id="PS50172">
    <property type="entry name" value="BRCT"/>
    <property type="match status" value="1"/>
</dbReference>
<feature type="compositionally biased region" description="Polar residues" evidence="4">
    <location>
        <begin position="114"/>
        <end position="129"/>
    </location>
</feature>
<evidence type="ECO:0000256" key="3">
    <source>
        <dbReference type="ARBA" id="ARBA00023306"/>
    </source>
</evidence>
<dbReference type="SMART" id="SM00292">
    <property type="entry name" value="BRCT"/>
    <property type="match status" value="1"/>
</dbReference>
<dbReference type="Pfam" id="PF00498">
    <property type="entry name" value="FHA"/>
    <property type="match status" value="1"/>
</dbReference>
<protein>
    <recommendedName>
        <fullName evidence="9">FHA domain-containing protein</fullName>
    </recommendedName>
</protein>
<organism evidence="7 8">
    <name type="scientific">Leishmania orientalis</name>
    <dbReference type="NCBI Taxonomy" id="2249476"/>
    <lineage>
        <taxon>Eukaryota</taxon>
        <taxon>Discoba</taxon>
        <taxon>Euglenozoa</taxon>
        <taxon>Kinetoplastea</taxon>
        <taxon>Metakinetoplastina</taxon>
        <taxon>Trypanosomatida</taxon>
        <taxon>Trypanosomatidae</taxon>
        <taxon>Leishmaniinae</taxon>
        <taxon>Leishmania</taxon>
    </lineage>
</organism>
<keyword evidence="8" id="KW-1185">Reference proteome</keyword>
<evidence type="ECO:0000313" key="8">
    <source>
        <dbReference type="Proteomes" id="UP000674143"/>
    </source>
</evidence>
<dbReference type="CDD" id="cd00027">
    <property type="entry name" value="BRCT"/>
    <property type="match status" value="1"/>
</dbReference>
<evidence type="ECO:0000259" key="5">
    <source>
        <dbReference type="PROSITE" id="PS50006"/>
    </source>
</evidence>
<dbReference type="PROSITE" id="PS50006">
    <property type="entry name" value="FHA_DOMAIN"/>
    <property type="match status" value="1"/>
</dbReference>
<feature type="domain" description="FHA" evidence="5">
    <location>
        <begin position="22"/>
        <end position="75"/>
    </location>
</feature>
<dbReference type="RefSeq" id="XP_067059870.1">
    <property type="nucleotide sequence ID" value="XM_067203220.1"/>
</dbReference>
<dbReference type="EMBL" id="JAFHLR010000034">
    <property type="protein sequence ID" value="KAG5468068.1"/>
    <property type="molecule type" value="Genomic_DNA"/>
</dbReference>
<keyword evidence="2" id="KW-0158">Chromosome</keyword>
<dbReference type="Gene3D" id="3.40.50.10190">
    <property type="entry name" value="BRCT domain"/>
    <property type="match status" value="1"/>
</dbReference>
<dbReference type="KEGG" id="loi:92357154"/>
<evidence type="ECO:0000256" key="4">
    <source>
        <dbReference type="SAM" id="MobiDB-lite"/>
    </source>
</evidence>
<dbReference type="InterPro" id="IPR036420">
    <property type="entry name" value="BRCT_dom_sf"/>
</dbReference>
<keyword evidence="3" id="KW-0131">Cell cycle</keyword>
<comment type="caution">
    <text evidence="7">The sequence shown here is derived from an EMBL/GenBank/DDBJ whole genome shotgun (WGS) entry which is preliminary data.</text>
</comment>